<keyword evidence="3" id="KW-1185">Reference proteome</keyword>
<proteinExistence type="predicted"/>
<dbReference type="EMBL" id="JANIIK010000114">
    <property type="protein sequence ID" value="KAJ3590967.1"/>
    <property type="molecule type" value="Genomic_DNA"/>
</dbReference>
<comment type="caution">
    <text evidence="2">The sequence shown here is derived from an EMBL/GenBank/DDBJ whole genome shotgun (WGS) entry which is preliminary data.</text>
</comment>
<organism evidence="2 3">
    <name type="scientific">Muraenolepis orangiensis</name>
    <name type="common">Patagonian moray cod</name>
    <dbReference type="NCBI Taxonomy" id="630683"/>
    <lineage>
        <taxon>Eukaryota</taxon>
        <taxon>Metazoa</taxon>
        <taxon>Chordata</taxon>
        <taxon>Craniata</taxon>
        <taxon>Vertebrata</taxon>
        <taxon>Euteleostomi</taxon>
        <taxon>Actinopterygii</taxon>
        <taxon>Neopterygii</taxon>
        <taxon>Teleostei</taxon>
        <taxon>Neoteleostei</taxon>
        <taxon>Acanthomorphata</taxon>
        <taxon>Zeiogadaria</taxon>
        <taxon>Gadariae</taxon>
        <taxon>Gadiformes</taxon>
        <taxon>Muraenolepidoidei</taxon>
        <taxon>Muraenolepididae</taxon>
        <taxon>Muraenolepis</taxon>
    </lineage>
</organism>
<evidence type="ECO:0000313" key="3">
    <source>
        <dbReference type="Proteomes" id="UP001148018"/>
    </source>
</evidence>
<dbReference type="AlphaFoldDB" id="A0A9Q0I8H8"/>
<evidence type="ECO:0000313" key="2">
    <source>
        <dbReference type="EMBL" id="KAJ3590967.1"/>
    </source>
</evidence>
<sequence length="77" mass="8585">MSFGGQNDKRQAPFVPCEAEGGHSEGIRHMSRLLPLAPPSPTGRSASKRRRTLSDDLTRRRLPLSDDDIRCLVYSYG</sequence>
<name>A0A9Q0I8H8_9TELE</name>
<evidence type="ECO:0000256" key="1">
    <source>
        <dbReference type="SAM" id="MobiDB-lite"/>
    </source>
</evidence>
<dbReference type="Proteomes" id="UP001148018">
    <property type="component" value="Unassembled WGS sequence"/>
</dbReference>
<gene>
    <name evidence="2" type="ORF">NHX12_008915</name>
</gene>
<reference evidence="2" key="1">
    <citation type="submission" date="2022-07" db="EMBL/GenBank/DDBJ databases">
        <title>Chromosome-level genome of Muraenolepis orangiensis.</title>
        <authorList>
            <person name="Kim J."/>
        </authorList>
    </citation>
    <scope>NUCLEOTIDE SEQUENCE</scope>
    <source>
        <strain evidence="2">KU_S4_2022</strain>
        <tissue evidence="2">Muscle</tissue>
    </source>
</reference>
<feature type="region of interest" description="Disordered" evidence="1">
    <location>
        <begin position="1"/>
        <end position="57"/>
    </location>
</feature>
<protein>
    <submittedName>
        <fullName evidence="2">Uncharacterized protein</fullName>
    </submittedName>
</protein>
<accession>A0A9Q0I8H8</accession>